<protein>
    <recommendedName>
        <fullName evidence="3">Polysaccharide biosynthesis protein C-terminal domain-containing protein</fullName>
    </recommendedName>
</protein>
<keyword evidence="1" id="KW-0812">Transmembrane</keyword>
<evidence type="ECO:0000256" key="1">
    <source>
        <dbReference type="SAM" id="Phobius"/>
    </source>
</evidence>
<accession>A0A645I5F7</accession>
<evidence type="ECO:0000313" key="2">
    <source>
        <dbReference type="EMBL" id="MPN43654.1"/>
    </source>
</evidence>
<organism evidence="2">
    <name type="scientific">bioreactor metagenome</name>
    <dbReference type="NCBI Taxonomy" id="1076179"/>
    <lineage>
        <taxon>unclassified sequences</taxon>
        <taxon>metagenomes</taxon>
        <taxon>ecological metagenomes</taxon>
    </lineage>
</organism>
<feature type="transmembrane region" description="Helical" evidence="1">
    <location>
        <begin position="7"/>
        <end position="26"/>
    </location>
</feature>
<keyword evidence="1" id="KW-1133">Transmembrane helix</keyword>
<keyword evidence="1" id="KW-0472">Membrane</keyword>
<proteinExistence type="predicted"/>
<gene>
    <name evidence="2" type="ORF">SDC9_191214</name>
</gene>
<comment type="caution">
    <text evidence="2">The sequence shown here is derived from an EMBL/GenBank/DDBJ whole genome shotgun (WGS) entry which is preliminary data.</text>
</comment>
<feature type="transmembrane region" description="Helical" evidence="1">
    <location>
        <begin position="41"/>
        <end position="62"/>
    </location>
</feature>
<reference evidence="2" key="1">
    <citation type="submission" date="2019-08" db="EMBL/GenBank/DDBJ databases">
        <authorList>
            <person name="Kucharzyk K."/>
            <person name="Murdoch R.W."/>
            <person name="Higgins S."/>
            <person name="Loffler F."/>
        </authorList>
    </citation>
    <scope>NUCLEOTIDE SEQUENCE</scope>
</reference>
<sequence length="79" mass="8613">MKNILITLIKSTVAACVMGVFTYISYNKLQVIFGAVLMHDVISLGGAIFVGVCIYSIAILLLKVDELDIVLGIVKKRLK</sequence>
<evidence type="ECO:0008006" key="3">
    <source>
        <dbReference type="Google" id="ProtNLM"/>
    </source>
</evidence>
<dbReference type="AlphaFoldDB" id="A0A645I5F7"/>
<name>A0A645I5F7_9ZZZZ</name>
<dbReference type="EMBL" id="VSSQ01102182">
    <property type="protein sequence ID" value="MPN43654.1"/>
    <property type="molecule type" value="Genomic_DNA"/>
</dbReference>